<evidence type="ECO:0000313" key="2">
    <source>
        <dbReference type="Proteomes" id="UP001218188"/>
    </source>
</evidence>
<sequence>GKLVQVGFNAGPRHARVFGLAKSYTKPLDDTTKIEHDNDIIAATTTIWAAAKTWLPTDITHRIDCELEKHSMPRIATRNVGEGTGLALGLNGVTYSFPDVQRATPEACLTVNYSV</sequence>
<reference evidence="1" key="1">
    <citation type="submission" date="2023-03" db="EMBL/GenBank/DDBJ databases">
        <title>Massive genome expansion in bonnet fungi (Mycena s.s.) driven by repeated elements and novel gene families across ecological guilds.</title>
        <authorList>
            <consortium name="Lawrence Berkeley National Laboratory"/>
            <person name="Harder C.B."/>
            <person name="Miyauchi S."/>
            <person name="Viragh M."/>
            <person name="Kuo A."/>
            <person name="Thoen E."/>
            <person name="Andreopoulos B."/>
            <person name="Lu D."/>
            <person name="Skrede I."/>
            <person name="Drula E."/>
            <person name="Henrissat B."/>
            <person name="Morin E."/>
            <person name="Kohler A."/>
            <person name="Barry K."/>
            <person name="LaButti K."/>
            <person name="Morin E."/>
            <person name="Salamov A."/>
            <person name="Lipzen A."/>
            <person name="Mereny Z."/>
            <person name="Hegedus B."/>
            <person name="Baldrian P."/>
            <person name="Stursova M."/>
            <person name="Weitz H."/>
            <person name="Taylor A."/>
            <person name="Grigoriev I.V."/>
            <person name="Nagy L.G."/>
            <person name="Martin F."/>
            <person name="Kauserud H."/>
        </authorList>
    </citation>
    <scope>NUCLEOTIDE SEQUENCE</scope>
    <source>
        <strain evidence="1">CBHHK200</strain>
    </source>
</reference>
<dbReference type="AlphaFoldDB" id="A0AAD6WS16"/>
<accession>A0AAD6WS16</accession>
<gene>
    <name evidence="1" type="ORF">C8F04DRAFT_968331</name>
</gene>
<evidence type="ECO:0000313" key="1">
    <source>
        <dbReference type="EMBL" id="KAJ7024983.1"/>
    </source>
</evidence>
<feature type="non-terminal residue" evidence="1">
    <location>
        <position position="115"/>
    </location>
</feature>
<keyword evidence="2" id="KW-1185">Reference proteome</keyword>
<proteinExistence type="predicted"/>
<comment type="caution">
    <text evidence="1">The sequence shown here is derived from an EMBL/GenBank/DDBJ whole genome shotgun (WGS) entry which is preliminary data.</text>
</comment>
<name>A0AAD6WS16_9AGAR</name>
<organism evidence="1 2">
    <name type="scientific">Mycena alexandri</name>
    <dbReference type="NCBI Taxonomy" id="1745969"/>
    <lineage>
        <taxon>Eukaryota</taxon>
        <taxon>Fungi</taxon>
        <taxon>Dikarya</taxon>
        <taxon>Basidiomycota</taxon>
        <taxon>Agaricomycotina</taxon>
        <taxon>Agaricomycetes</taxon>
        <taxon>Agaricomycetidae</taxon>
        <taxon>Agaricales</taxon>
        <taxon>Marasmiineae</taxon>
        <taxon>Mycenaceae</taxon>
        <taxon>Mycena</taxon>
    </lineage>
</organism>
<dbReference type="Proteomes" id="UP001218188">
    <property type="component" value="Unassembled WGS sequence"/>
</dbReference>
<protein>
    <submittedName>
        <fullName evidence="1">Uncharacterized protein</fullName>
    </submittedName>
</protein>
<dbReference type="EMBL" id="JARJCM010000161">
    <property type="protein sequence ID" value="KAJ7024983.1"/>
    <property type="molecule type" value="Genomic_DNA"/>
</dbReference>